<feature type="transmembrane region" description="Helical" evidence="1">
    <location>
        <begin position="24"/>
        <end position="47"/>
    </location>
</feature>
<protein>
    <submittedName>
        <fullName evidence="2">Uncharacterized protein</fullName>
    </submittedName>
</protein>
<keyword evidence="1" id="KW-0812">Transmembrane</keyword>
<evidence type="ECO:0000313" key="2">
    <source>
        <dbReference type="EMBL" id="OJA16739.1"/>
    </source>
</evidence>
<keyword evidence="1" id="KW-0472">Membrane</keyword>
<proteinExistence type="predicted"/>
<accession>A0A1J8Q9S9</accession>
<name>A0A1J8Q9S9_9AGAM</name>
<dbReference type="EMBL" id="LVVM01002395">
    <property type="protein sequence ID" value="OJA16739.1"/>
    <property type="molecule type" value="Genomic_DNA"/>
</dbReference>
<dbReference type="Proteomes" id="UP000183567">
    <property type="component" value="Unassembled WGS sequence"/>
</dbReference>
<dbReference type="AlphaFoldDB" id="A0A1J8Q9S9"/>
<reference evidence="2 3" key="1">
    <citation type="submission" date="2016-03" db="EMBL/GenBank/DDBJ databases">
        <title>Comparative genomics of the ectomycorrhizal sister species Rhizopogon vinicolor and Rhizopogon vesiculosus (Basidiomycota: Boletales) reveals a divergence of the mating type B locus.</title>
        <authorList>
            <person name="Mujic A.B."/>
            <person name="Kuo A."/>
            <person name="Tritt A."/>
            <person name="Lipzen A."/>
            <person name="Chen C."/>
            <person name="Johnson J."/>
            <person name="Sharma A."/>
            <person name="Barry K."/>
            <person name="Grigoriev I.V."/>
            <person name="Spatafora J.W."/>
        </authorList>
    </citation>
    <scope>NUCLEOTIDE SEQUENCE [LARGE SCALE GENOMIC DNA]</scope>
    <source>
        <strain evidence="2 3">AM-OR11-056</strain>
    </source>
</reference>
<keyword evidence="3" id="KW-1185">Reference proteome</keyword>
<comment type="caution">
    <text evidence="2">The sequence shown here is derived from an EMBL/GenBank/DDBJ whole genome shotgun (WGS) entry which is preliminary data.</text>
</comment>
<organism evidence="2 3">
    <name type="scientific">Rhizopogon vesiculosus</name>
    <dbReference type="NCBI Taxonomy" id="180088"/>
    <lineage>
        <taxon>Eukaryota</taxon>
        <taxon>Fungi</taxon>
        <taxon>Dikarya</taxon>
        <taxon>Basidiomycota</taxon>
        <taxon>Agaricomycotina</taxon>
        <taxon>Agaricomycetes</taxon>
        <taxon>Agaricomycetidae</taxon>
        <taxon>Boletales</taxon>
        <taxon>Suillineae</taxon>
        <taxon>Rhizopogonaceae</taxon>
        <taxon>Rhizopogon</taxon>
    </lineage>
</organism>
<keyword evidence="1" id="KW-1133">Transmembrane helix</keyword>
<evidence type="ECO:0000256" key="1">
    <source>
        <dbReference type="SAM" id="Phobius"/>
    </source>
</evidence>
<gene>
    <name evidence="2" type="ORF">AZE42_12624</name>
</gene>
<evidence type="ECO:0000313" key="3">
    <source>
        <dbReference type="Proteomes" id="UP000183567"/>
    </source>
</evidence>
<sequence>MTVFLVNLESICPSHMDSRGRSRAIFAPVGIIVISGSGVCIGELLMVL</sequence>